<comment type="caution">
    <text evidence="1">The sequence shown here is derived from an EMBL/GenBank/DDBJ whole genome shotgun (WGS) entry which is preliminary data.</text>
</comment>
<dbReference type="EMBL" id="BPVZ01000119">
    <property type="protein sequence ID" value="GKV36924.1"/>
    <property type="molecule type" value="Genomic_DNA"/>
</dbReference>
<evidence type="ECO:0000313" key="2">
    <source>
        <dbReference type="Proteomes" id="UP001054252"/>
    </source>
</evidence>
<reference evidence="1 2" key="1">
    <citation type="journal article" date="2021" name="Commun. Biol.">
        <title>The genome of Shorea leprosula (Dipterocarpaceae) highlights the ecological relevance of drought in aseasonal tropical rainforests.</title>
        <authorList>
            <person name="Ng K.K.S."/>
            <person name="Kobayashi M.J."/>
            <person name="Fawcett J.A."/>
            <person name="Hatakeyama M."/>
            <person name="Paape T."/>
            <person name="Ng C.H."/>
            <person name="Ang C.C."/>
            <person name="Tnah L.H."/>
            <person name="Lee C.T."/>
            <person name="Nishiyama T."/>
            <person name="Sese J."/>
            <person name="O'Brien M.J."/>
            <person name="Copetti D."/>
            <person name="Mohd Noor M.I."/>
            <person name="Ong R.C."/>
            <person name="Putra M."/>
            <person name="Sireger I.Z."/>
            <person name="Indrioko S."/>
            <person name="Kosugi Y."/>
            <person name="Izuno A."/>
            <person name="Isagi Y."/>
            <person name="Lee S.L."/>
            <person name="Shimizu K.K."/>
        </authorList>
    </citation>
    <scope>NUCLEOTIDE SEQUENCE [LARGE SCALE GENOMIC DNA]</scope>
    <source>
        <strain evidence="1">214</strain>
    </source>
</reference>
<dbReference type="AlphaFoldDB" id="A0AAV5LJ36"/>
<name>A0AAV5LJ36_9ROSI</name>
<keyword evidence="2" id="KW-1185">Reference proteome</keyword>
<dbReference type="Proteomes" id="UP001054252">
    <property type="component" value="Unassembled WGS sequence"/>
</dbReference>
<proteinExistence type="predicted"/>
<organism evidence="1 2">
    <name type="scientific">Rubroshorea leprosula</name>
    <dbReference type="NCBI Taxonomy" id="152421"/>
    <lineage>
        <taxon>Eukaryota</taxon>
        <taxon>Viridiplantae</taxon>
        <taxon>Streptophyta</taxon>
        <taxon>Embryophyta</taxon>
        <taxon>Tracheophyta</taxon>
        <taxon>Spermatophyta</taxon>
        <taxon>Magnoliopsida</taxon>
        <taxon>eudicotyledons</taxon>
        <taxon>Gunneridae</taxon>
        <taxon>Pentapetalae</taxon>
        <taxon>rosids</taxon>
        <taxon>malvids</taxon>
        <taxon>Malvales</taxon>
        <taxon>Dipterocarpaceae</taxon>
        <taxon>Rubroshorea</taxon>
    </lineage>
</organism>
<sequence>MVIKCTPRRKNHHWGWLLNLLIQLDSPLMTNTRGKEFF</sequence>
<gene>
    <name evidence="1" type="ORF">SLEP1_g45008</name>
</gene>
<protein>
    <submittedName>
        <fullName evidence="1">Uncharacterized protein</fullName>
    </submittedName>
</protein>
<evidence type="ECO:0000313" key="1">
    <source>
        <dbReference type="EMBL" id="GKV36924.1"/>
    </source>
</evidence>
<accession>A0AAV5LJ36</accession>